<feature type="region of interest" description="Disordered" evidence="1">
    <location>
        <begin position="48"/>
        <end position="80"/>
    </location>
</feature>
<organism evidence="4 7">
    <name type="scientific">Syntrophobotulus glycolicus (strain DSM 8271 / FlGlyR)</name>
    <dbReference type="NCBI Taxonomy" id="645991"/>
    <lineage>
        <taxon>Bacteria</taxon>
        <taxon>Bacillati</taxon>
        <taxon>Bacillota</taxon>
        <taxon>Clostridia</taxon>
        <taxon>Eubacteriales</taxon>
        <taxon>Desulfitobacteriaceae</taxon>
        <taxon>Syntrophobotulus</taxon>
    </lineage>
</organism>
<dbReference type="EMBL" id="CP002547">
    <property type="protein sequence ID" value="ADY57255.1"/>
    <property type="molecule type" value="Genomic_DNA"/>
</dbReference>
<dbReference type="EMBL" id="CP002547">
    <property type="protein sequence ID" value="ADY57427.1"/>
    <property type="molecule type" value="Genomic_DNA"/>
</dbReference>
<dbReference type="HOGENOM" id="CLU_196134_1_0_9"/>
<evidence type="ECO:0000259" key="2">
    <source>
        <dbReference type="Pfam" id="PF21847"/>
    </source>
</evidence>
<reference evidence="7" key="2">
    <citation type="submission" date="2011-02" db="EMBL/GenBank/DDBJ databases">
        <title>The complete genome of Syntrophobotulus glycolicus DSM 8271.</title>
        <authorList>
            <person name="Lucas S."/>
            <person name="Copeland A."/>
            <person name="Lapidus A."/>
            <person name="Bruce D."/>
            <person name="Goodwin L."/>
            <person name="Pitluck S."/>
            <person name="Kyrpides N."/>
            <person name="Mavromatis K."/>
            <person name="Pagani I."/>
            <person name="Ivanova N."/>
            <person name="Mikhailova N."/>
            <person name="Chertkov O."/>
            <person name="Held B."/>
            <person name="Detter J.C."/>
            <person name="Tapia R."/>
            <person name="Han C."/>
            <person name="Land M."/>
            <person name="Hauser L."/>
            <person name="Markowitz V."/>
            <person name="Cheng J.-F."/>
            <person name="Hugenholtz P."/>
            <person name="Woyke T."/>
            <person name="Wu D."/>
            <person name="Spring S."/>
            <person name="Schroeder M."/>
            <person name="Brambilla E."/>
            <person name="Klenk H.-P."/>
            <person name="Eisen J.A."/>
        </authorList>
    </citation>
    <scope>NUCLEOTIDE SEQUENCE [LARGE SCALE GENOMIC DNA]</scope>
    <source>
        <strain evidence="7">DSM 8271 / FlGlyR</strain>
    </source>
</reference>
<dbReference type="EMBL" id="CP002547">
    <property type="protein sequence ID" value="ADY54884.1"/>
    <property type="molecule type" value="Genomic_DNA"/>
</dbReference>
<dbReference type="KEGG" id="sgy:Sgly_0519"/>
<dbReference type="eggNOG" id="ENOG50336WE">
    <property type="taxonomic scope" value="Bacteria"/>
</dbReference>
<evidence type="ECO:0000313" key="7">
    <source>
        <dbReference type="Proteomes" id="UP000007488"/>
    </source>
</evidence>
<proteinExistence type="predicted"/>
<sequence>MKHGKRPTRAQKIRLKEAGLNYENWLVVKATTEGLEVVHKYSGKTRTIPATLGKQSGGERRKRNENNPSVPQRTERYGMA</sequence>
<dbReference type="Proteomes" id="UP000007488">
    <property type="component" value="Chromosome"/>
</dbReference>
<dbReference type="KEGG" id="sgy:Sgly_2639"/>
<dbReference type="RefSeq" id="WP_013623755.1">
    <property type="nucleotide sequence ID" value="NC_015172.1"/>
</dbReference>
<name>F0SX58_SYNGF</name>
<accession>F0SX58</accession>
<evidence type="ECO:0000256" key="1">
    <source>
        <dbReference type="SAM" id="MobiDB-lite"/>
    </source>
</evidence>
<dbReference type="KEGG" id="sgy:Sgly_2986"/>
<gene>
    <name evidence="3" type="ordered locus">Sgly_0519</name>
    <name evidence="4" type="ordered locus">Sgly_2639</name>
    <name evidence="5" type="ordered locus">Sgly_2986</name>
    <name evidence="6" type="ordered locus">Sgly_3161</name>
</gene>
<keyword evidence="7" id="KW-1185">Reference proteome</keyword>
<dbReference type="Pfam" id="PF21847">
    <property type="entry name" value="DUF6906"/>
    <property type="match status" value="1"/>
</dbReference>
<reference evidence="4 7" key="1">
    <citation type="journal article" date="2011" name="Stand. Genomic Sci.">
        <title>Complete genome sequence of Syntrophobotulus glycolicus type strain (FlGlyR).</title>
        <authorList>
            <person name="Han C."/>
            <person name="Mwirichia R."/>
            <person name="Chertkov O."/>
            <person name="Held B."/>
            <person name="Lapidus A."/>
            <person name="Nolan M."/>
            <person name="Lucas S."/>
            <person name="Hammon N."/>
            <person name="Deshpande S."/>
            <person name="Cheng J.F."/>
            <person name="Tapia R."/>
            <person name="Goodwin L."/>
            <person name="Pitluck S."/>
            <person name="Huntemann M."/>
            <person name="Liolios K."/>
            <person name="Ivanova N."/>
            <person name="Pagani I."/>
            <person name="Mavromatis K."/>
            <person name="Ovchinikova G."/>
            <person name="Pati A."/>
            <person name="Chen A."/>
            <person name="Palaniappan K."/>
            <person name="Land M."/>
            <person name="Hauser L."/>
            <person name="Brambilla E.M."/>
            <person name="Rohde M."/>
            <person name="Spring S."/>
            <person name="Sikorski J."/>
            <person name="Goker M."/>
            <person name="Woyke T."/>
            <person name="Bristow J."/>
            <person name="Eisen J.A."/>
            <person name="Markowitz V."/>
            <person name="Hugenholtz P."/>
            <person name="Kyrpides N.C."/>
            <person name="Klenk H.P."/>
            <person name="Detter J.C."/>
        </authorList>
    </citation>
    <scope>NUCLEOTIDE SEQUENCE [LARGE SCALE GENOMIC DNA]</scope>
    <source>
        <strain evidence="4">DSM 8271</strain>
        <strain evidence="7">DSM 8271 / FlGlyR</strain>
    </source>
</reference>
<feature type="domain" description="DUF6906" evidence="2">
    <location>
        <begin position="1"/>
        <end position="49"/>
    </location>
</feature>
<evidence type="ECO:0000313" key="4">
    <source>
        <dbReference type="EMBL" id="ADY56918.1"/>
    </source>
</evidence>
<evidence type="ECO:0000313" key="5">
    <source>
        <dbReference type="EMBL" id="ADY57255.1"/>
    </source>
</evidence>
<evidence type="ECO:0000313" key="6">
    <source>
        <dbReference type="EMBL" id="ADY57427.1"/>
    </source>
</evidence>
<dbReference type="KEGG" id="sgy:Sgly_3161"/>
<dbReference type="OrthoDB" id="2086906at2"/>
<dbReference type="EMBL" id="CP002547">
    <property type="protein sequence ID" value="ADY56918.1"/>
    <property type="molecule type" value="Genomic_DNA"/>
</dbReference>
<dbReference type="InterPro" id="IPR054201">
    <property type="entry name" value="DUF6906"/>
</dbReference>
<dbReference type="AlphaFoldDB" id="F0SX58"/>
<dbReference type="STRING" id="645991.Sgly_0519"/>
<evidence type="ECO:0000313" key="3">
    <source>
        <dbReference type="EMBL" id="ADY54884.1"/>
    </source>
</evidence>
<protein>
    <recommendedName>
        <fullName evidence="2">DUF6906 domain-containing protein</fullName>
    </recommendedName>
</protein>